<dbReference type="Proteomes" id="UP001596408">
    <property type="component" value="Unassembled WGS sequence"/>
</dbReference>
<gene>
    <name evidence="2" type="ORF">ACFQEV_00160</name>
</gene>
<reference evidence="2 3" key="1">
    <citation type="journal article" date="2019" name="Int. J. Syst. Evol. Microbiol.">
        <title>The Global Catalogue of Microorganisms (GCM) 10K type strain sequencing project: providing services to taxonomists for standard genome sequencing and annotation.</title>
        <authorList>
            <consortium name="The Broad Institute Genomics Platform"/>
            <consortium name="The Broad Institute Genome Sequencing Center for Infectious Disease"/>
            <person name="Wu L."/>
            <person name="Ma J."/>
        </authorList>
    </citation>
    <scope>NUCLEOTIDE SEQUENCE [LARGE SCALE GENOMIC DNA]</scope>
    <source>
        <strain evidence="2 3">YIM 94188</strain>
    </source>
</reference>
<accession>A0ABD5TVC0</accession>
<evidence type="ECO:0000256" key="1">
    <source>
        <dbReference type="SAM" id="MobiDB-lite"/>
    </source>
</evidence>
<feature type="region of interest" description="Disordered" evidence="1">
    <location>
        <begin position="47"/>
        <end position="84"/>
    </location>
</feature>
<organism evidence="2 3">
    <name type="scientific">Halopelagius fulvigenes</name>
    <dbReference type="NCBI Taxonomy" id="1198324"/>
    <lineage>
        <taxon>Archaea</taxon>
        <taxon>Methanobacteriati</taxon>
        <taxon>Methanobacteriota</taxon>
        <taxon>Stenosarchaea group</taxon>
        <taxon>Halobacteria</taxon>
        <taxon>Halobacteriales</taxon>
        <taxon>Haloferacaceae</taxon>
    </lineage>
</organism>
<sequence length="84" mass="9151">MADYIRNAVEHYRTERTCRLTGYDMAELPETNIWSLVHPAYATATARCGGAGRGGDREGVGRGSARGREGGASAHCQKRKRRVG</sequence>
<name>A0ABD5TVC0_9EURY</name>
<proteinExistence type="predicted"/>
<dbReference type="RefSeq" id="WP_379691850.1">
    <property type="nucleotide sequence ID" value="NZ_JBHSXH010000001.1"/>
</dbReference>
<evidence type="ECO:0000313" key="3">
    <source>
        <dbReference type="Proteomes" id="UP001596408"/>
    </source>
</evidence>
<keyword evidence="3" id="KW-1185">Reference proteome</keyword>
<protein>
    <submittedName>
        <fullName evidence="2">Uncharacterized protein</fullName>
    </submittedName>
</protein>
<evidence type="ECO:0000313" key="2">
    <source>
        <dbReference type="EMBL" id="MFC6823422.1"/>
    </source>
</evidence>
<dbReference type="EMBL" id="JBHSXH010000001">
    <property type="protein sequence ID" value="MFC6823422.1"/>
    <property type="molecule type" value="Genomic_DNA"/>
</dbReference>
<comment type="caution">
    <text evidence="2">The sequence shown here is derived from an EMBL/GenBank/DDBJ whole genome shotgun (WGS) entry which is preliminary data.</text>
</comment>
<dbReference type="AlphaFoldDB" id="A0ABD5TVC0"/>